<dbReference type="Pfam" id="PF11952">
    <property type="entry name" value="XTBD"/>
    <property type="match status" value="1"/>
</dbReference>
<dbReference type="InterPro" id="IPR000467">
    <property type="entry name" value="G_patch_dom"/>
</dbReference>
<feature type="region of interest" description="Disordered" evidence="2">
    <location>
        <begin position="363"/>
        <end position="388"/>
    </location>
</feature>
<dbReference type="InterPro" id="IPR014720">
    <property type="entry name" value="dsRBD_dom"/>
</dbReference>
<dbReference type="PANTHER" id="PTHR48430:SF1">
    <property type="entry name" value="PARTNER OF XRN-2 PROTEIN 1"/>
    <property type="match status" value="1"/>
</dbReference>
<feature type="domain" description="DRBM" evidence="3">
    <location>
        <begin position="292"/>
        <end position="328"/>
    </location>
</feature>
<dbReference type="InterPro" id="IPR001374">
    <property type="entry name" value="R3H_dom"/>
</dbReference>
<dbReference type="STRING" id="37653.A0A0L8IFX4"/>
<gene>
    <name evidence="7" type="ORF">OCBIM_22004994mg</name>
</gene>
<dbReference type="Pfam" id="PF01585">
    <property type="entry name" value="G-patch"/>
    <property type="match status" value="1"/>
</dbReference>
<dbReference type="InterPro" id="IPR036867">
    <property type="entry name" value="R3H_dom_sf"/>
</dbReference>
<dbReference type="Gene3D" id="3.30.160.20">
    <property type="match status" value="1"/>
</dbReference>
<keyword evidence="1" id="KW-0694">RNA-binding</keyword>
<dbReference type="SMART" id="SM00393">
    <property type="entry name" value="R3H"/>
    <property type="match status" value="1"/>
</dbReference>
<evidence type="ECO:0000256" key="2">
    <source>
        <dbReference type="SAM" id="MobiDB-lite"/>
    </source>
</evidence>
<dbReference type="KEGG" id="obi:106868076"/>
<proteinExistence type="predicted"/>
<reference evidence="7" key="1">
    <citation type="submission" date="2015-07" db="EMBL/GenBank/DDBJ databases">
        <title>MeaNS - Measles Nucleotide Surveillance Program.</title>
        <authorList>
            <person name="Tran T."/>
            <person name="Druce J."/>
        </authorList>
    </citation>
    <scope>NUCLEOTIDE SEQUENCE</scope>
    <source>
        <strain evidence="7">UCB-OBI-ISO-001</strain>
        <tissue evidence="7">Gonad</tissue>
    </source>
</reference>
<dbReference type="Pfam" id="PF01424">
    <property type="entry name" value="R3H"/>
    <property type="match status" value="1"/>
</dbReference>
<accession>A0A0L8IFX4</accession>
<dbReference type="GO" id="GO:0003723">
    <property type="term" value="F:RNA binding"/>
    <property type="evidence" value="ECO:0007669"/>
    <property type="project" value="UniProtKB-UniRule"/>
</dbReference>
<feature type="domain" description="R3H" evidence="5">
    <location>
        <begin position="558"/>
        <end position="622"/>
    </location>
</feature>
<organism evidence="7">
    <name type="scientific">Octopus bimaculoides</name>
    <name type="common">California two-spotted octopus</name>
    <dbReference type="NCBI Taxonomy" id="37653"/>
    <lineage>
        <taxon>Eukaryota</taxon>
        <taxon>Metazoa</taxon>
        <taxon>Spiralia</taxon>
        <taxon>Lophotrochozoa</taxon>
        <taxon>Mollusca</taxon>
        <taxon>Cephalopoda</taxon>
        <taxon>Coleoidea</taxon>
        <taxon>Octopodiformes</taxon>
        <taxon>Octopoda</taxon>
        <taxon>Incirrata</taxon>
        <taxon>Octopodidae</taxon>
        <taxon>Octopus</taxon>
    </lineage>
</organism>
<dbReference type="PROSITE" id="PS50137">
    <property type="entry name" value="DS_RBD"/>
    <property type="match status" value="1"/>
</dbReference>
<dbReference type="PANTHER" id="PTHR48430">
    <property type="entry name" value="PARTNER OF XRN-2 PROTEIN 1"/>
    <property type="match status" value="1"/>
</dbReference>
<dbReference type="PROSITE" id="PS51061">
    <property type="entry name" value="R3H"/>
    <property type="match status" value="1"/>
</dbReference>
<evidence type="ECO:0000256" key="1">
    <source>
        <dbReference type="PROSITE-ProRule" id="PRU00266"/>
    </source>
</evidence>
<sequence length="653" mass="72427">MNIESFRNEVESDKEWRLRRKFIENNKNKFPVDRLICLSMCYINHVSYGVTYPAGVMKLVKQLSEGLPRHIDIVKESTFIGFVKSNDNALPTTKSAEASTCYSNFVRANDATNNNNDSVKAKRKYGNFVQSTETEKLKPLLSPEPATKYPRLANSASVPELSESDSGLPVTNKYLNIVKFEKETGNGNNSNTTSNKKPKSSSNNVKTKGRQQNISVNADASNEATTNDTESAKNLLTNLEMKFYSLSHNLRSIKKALPSANSIQVVHVAADKTKMTIKCDISPCFVSAATLFICKICINDTQIVNGTGPNKRAAKHEAYNKAIEVLSMSCLKINTLDNGQNVLVGSSSPQPIVSLLSQTEAAKSSTKSRATKRNQNASQQTNAANKPMQKQPISDWIEFLIMSNTMVNHATDILRRSANFNKMPIEYVYRPAVNGTCCRILLNEESIMECVAESKSKAKTAVSKKALEWLQEKCWTILIKQTADSDDVSLSRDELMNEIQKKQPQAIPSDNVGNQLLRKMGWAGGGIGAEGNKGIENPITVDQVIDRQGLGCRSGVSAQFDSSIHDVLVNYVKSKNQNDLVFATNFSKQERAIMHKEARKLNLKSVSRGTGASRYLVISRKRNPCQLFNHIMESGGSTMKYELIPPKKLLKEK</sequence>
<name>A0A0L8IFX4_OCTBM</name>
<feature type="region of interest" description="Disordered" evidence="2">
    <location>
        <begin position="181"/>
        <end position="229"/>
    </location>
</feature>
<evidence type="ECO:0000259" key="5">
    <source>
        <dbReference type="PROSITE" id="PS51061"/>
    </source>
</evidence>
<dbReference type="OMA" id="CKVPCEF"/>
<dbReference type="Pfam" id="PF00035">
    <property type="entry name" value="dsrm"/>
    <property type="match status" value="1"/>
</dbReference>
<dbReference type="SMART" id="SM00443">
    <property type="entry name" value="G_patch"/>
    <property type="match status" value="1"/>
</dbReference>
<dbReference type="EMBL" id="KQ415811">
    <property type="protein sequence ID" value="KOG00355.1"/>
    <property type="molecule type" value="Genomic_DNA"/>
</dbReference>
<dbReference type="PROSITE" id="PS51827">
    <property type="entry name" value="XTBD"/>
    <property type="match status" value="1"/>
</dbReference>
<feature type="domain" description="XRN2-binding (XTBD)" evidence="6">
    <location>
        <begin position="3"/>
        <end position="90"/>
    </location>
</feature>
<evidence type="ECO:0008006" key="8">
    <source>
        <dbReference type="Google" id="ProtNLM"/>
    </source>
</evidence>
<dbReference type="Gene3D" id="3.30.1370.50">
    <property type="entry name" value="R3H-like domain"/>
    <property type="match status" value="1"/>
</dbReference>
<feature type="compositionally biased region" description="Low complexity" evidence="2">
    <location>
        <begin position="374"/>
        <end position="385"/>
    </location>
</feature>
<dbReference type="OrthoDB" id="2359216at2759"/>
<feature type="domain" description="G-patch" evidence="4">
    <location>
        <begin position="509"/>
        <end position="555"/>
    </location>
</feature>
<evidence type="ECO:0000259" key="4">
    <source>
        <dbReference type="PROSITE" id="PS50174"/>
    </source>
</evidence>
<evidence type="ECO:0000259" key="6">
    <source>
        <dbReference type="PROSITE" id="PS51827"/>
    </source>
</evidence>
<dbReference type="PROSITE" id="PS50174">
    <property type="entry name" value="G_PATCH"/>
    <property type="match status" value="1"/>
</dbReference>
<dbReference type="SUPFAM" id="SSF54768">
    <property type="entry name" value="dsRNA-binding domain-like"/>
    <property type="match status" value="1"/>
</dbReference>
<dbReference type="AlphaFoldDB" id="A0A0L8IFX4"/>
<evidence type="ECO:0000313" key="7">
    <source>
        <dbReference type="EMBL" id="KOG00355.1"/>
    </source>
</evidence>
<dbReference type="InterPro" id="IPR021859">
    <property type="entry name" value="XTBD"/>
</dbReference>
<feature type="compositionally biased region" description="Polar residues" evidence="2">
    <location>
        <begin position="210"/>
        <end position="229"/>
    </location>
</feature>
<protein>
    <recommendedName>
        <fullName evidence="8">NF-kappa-B-repressing factor</fullName>
    </recommendedName>
</protein>
<evidence type="ECO:0000259" key="3">
    <source>
        <dbReference type="PROSITE" id="PS50137"/>
    </source>
</evidence>
<feature type="compositionally biased region" description="Low complexity" evidence="2">
    <location>
        <begin position="185"/>
        <end position="206"/>
    </location>
</feature>
<dbReference type="SUPFAM" id="SSF82708">
    <property type="entry name" value="R3H domain"/>
    <property type="match status" value="1"/>
</dbReference>